<sequence length="403" mass="39199">MDDFLKNAKQLGQDVEKLKKGEKISHNVTVENIEELKKMLHDGQSKDVRTERPSGTDPDTHQTLADQLVKKAQDYVFCDTPLSNEEQTQIAAKFPMDVQVSSLPDKTLAAGEEWDLGTSTSPVVINLGTLTMEPGSSIKIANTVLKMSVQKLVRNSGSTQGANYDLGIFGVTGTTPPQAAHGTNGDDGIKGKDGTCGSGGGIAGDNGKPGARGSSGGTGSQGKTGGEGLPSLTANITIGSGGIGGSADQFVIYTRSGDGGQGGQGGKGGNGGDGGNGGNGATCGCEHTDGADGGNGGNGGRGGNGGQGGDAVAGNDIYVTVPTDNAKKIVKQSSVANPGNGGLGGPGGDPGNGGKGGSGGGASGCPTGSGGSSGSGGSAGNSGDNGNAGTQTGAPGTIYVTES</sequence>
<dbReference type="Proteomes" id="UP000479132">
    <property type="component" value="Unassembled WGS sequence"/>
</dbReference>
<evidence type="ECO:0000313" key="2">
    <source>
        <dbReference type="EMBL" id="NGP89045.1"/>
    </source>
</evidence>
<dbReference type="PRINTS" id="PR01228">
    <property type="entry name" value="EGGSHELL"/>
</dbReference>
<feature type="compositionally biased region" description="Gly residues" evidence="1">
    <location>
        <begin position="257"/>
        <end position="273"/>
    </location>
</feature>
<evidence type="ECO:0008006" key="4">
    <source>
        <dbReference type="Google" id="ProtNLM"/>
    </source>
</evidence>
<gene>
    <name evidence="2" type="ORF">G3569_11840</name>
</gene>
<evidence type="ECO:0000256" key="1">
    <source>
        <dbReference type="SAM" id="MobiDB-lite"/>
    </source>
</evidence>
<dbReference type="EMBL" id="JAALLS010000015">
    <property type="protein sequence ID" value="NGP89045.1"/>
    <property type="molecule type" value="Genomic_DNA"/>
</dbReference>
<organism evidence="2 3">
    <name type="scientific">Fodinibius halophilus</name>
    <dbReference type="NCBI Taxonomy" id="1736908"/>
    <lineage>
        <taxon>Bacteria</taxon>
        <taxon>Pseudomonadati</taxon>
        <taxon>Balneolota</taxon>
        <taxon>Balneolia</taxon>
        <taxon>Balneolales</taxon>
        <taxon>Balneolaceae</taxon>
        <taxon>Fodinibius</taxon>
    </lineage>
</organism>
<feature type="region of interest" description="Disordered" evidence="1">
    <location>
        <begin position="177"/>
        <end position="233"/>
    </location>
</feature>
<evidence type="ECO:0000313" key="3">
    <source>
        <dbReference type="Proteomes" id="UP000479132"/>
    </source>
</evidence>
<feature type="compositionally biased region" description="Gly residues" evidence="1">
    <location>
        <begin position="339"/>
        <end position="380"/>
    </location>
</feature>
<comment type="caution">
    <text evidence="2">The sequence shown here is derived from an EMBL/GenBank/DDBJ whole genome shotgun (WGS) entry which is preliminary data.</text>
</comment>
<feature type="compositionally biased region" description="Gly residues" evidence="1">
    <location>
        <begin position="194"/>
        <end position="204"/>
    </location>
</feature>
<feature type="region of interest" description="Disordered" evidence="1">
    <location>
        <begin position="41"/>
        <end position="60"/>
    </location>
</feature>
<dbReference type="RefSeq" id="WP_165269383.1">
    <property type="nucleotide sequence ID" value="NZ_JAALLS010000015.1"/>
</dbReference>
<proteinExistence type="predicted"/>
<reference evidence="2 3" key="1">
    <citation type="submission" date="2020-02" db="EMBL/GenBank/DDBJ databases">
        <title>Aliifodinibius halophilus 2W32, complete genome.</title>
        <authorList>
            <person name="Li Y."/>
            <person name="Wu S."/>
        </authorList>
    </citation>
    <scope>NUCLEOTIDE SEQUENCE [LARGE SCALE GENOMIC DNA]</scope>
    <source>
        <strain evidence="2 3">2W32</strain>
    </source>
</reference>
<feature type="region of interest" description="Disordered" evidence="1">
    <location>
        <begin position="254"/>
        <end position="273"/>
    </location>
</feature>
<dbReference type="AlphaFoldDB" id="A0A6M1T6W1"/>
<accession>A0A6M1T6W1</accession>
<keyword evidence="3" id="KW-1185">Reference proteome</keyword>
<feature type="compositionally biased region" description="Polar residues" evidence="1">
    <location>
        <begin position="390"/>
        <end position="403"/>
    </location>
</feature>
<name>A0A6M1T6W1_9BACT</name>
<protein>
    <recommendedName>
        <fullName evidence="4">Collagen-like protein</fullName>
    </recommendedName>
</protein>
<feature type="compositionally biased region" description="Gly residues" evidence="1">
    <location>
        <begin position="213"/>
        <end position="228"/>
    </location>
</feature>
<feature type="region of interest" description="Disordered" evidence="1">
    <location>
        <begin position="334"/>
        <end position="403"/>
    </location>
</feature>